<evidence type="ECO:0000256" key="2">
    <source>
        <dbReference type="PROSITE-ProRule" id="PRU00335"/>
    </source>
</evidence>
<dbReference type="InterPro" id="IPR050109">
    <property type="entry name" value="HTH-type_TetR-like_transc_reg"/>
</dbReference>
<keyword evidence="5" id="KW-1185">Reference proteome</keyword>
<evidence type="ECO:0000256" key="1">
    <source>
        <dbReference type="ARBA" id="ARBA00023125"/>
    </source>
</evidence>
<gene>
    <name evidence="4" type="ORF">ACH3YB_21045</name>
</gene>
<dbReference type="PRINTS" id="PR00455">
    <property type="entry name" value="HTHTETR"/>
</dbReference>
<dbReference type="SUPFAM" id="SSF48498">
    <property type="entry name" value="Tetracyclin repressor-like, C-terminal domain"/>
    <property type="match status" value="1"/>
</dbReference>
<dbReference type="Pfam" id="PF14246">
    <property type="entry name" value="TetR_C_7"/>
    <property type="match status" value="1"/>
</dbReference>
<dbReference type="Pfam" id="PF00440">
    <property type="entry name" value="TetR_N"/>
    <property type="match status" value="1"/>
</dbReference>
<dbReference type="RefSeq" id="WP_398352438.1">
    <property type="nucleotide sequence ID" value="NZ_JBIQWK010000005.1"/>
</dbReference>
<dbReference type="Gene3D" id="1.10.357.10">
    <property type="entry name" value="Tetracycline Repressor, domain 2"/>
    <property type="match status" value="1"/>
</dbReference>
<dbReference type="EMBL" id="JBIQWK010000005">
    <property type="protein sequence ID" value="MFI0574116.1"/>
    <property type="molecule type" value="Genomic_DNA"/>
</dbReference>
<dbReference type="InterPro" id="IPR001647">
    <property type="entry name" value="HTH_TetR"/>
</dbReference>
<dbReference type="PROSITE" id="PS50977">
    <property type="entry name" value="HTH_TETR_2"/>
    <property type="match status" value="1"/>
</dbReference>
<evidence type="ECO:0000313" key="4">
    <source>
        <dbReference type="EMBL" id="MFI0574116.1"/>
    </source>
</evidence>
<reference evidence="4 5" key="1">
    <citation type="submission" date="2024-10" db="EMBL/GenBank/DDBJ databases">
        <authorList>
            <person name="Wannawong T."/>
            <person name="Kuncharoen N."/>
            <person name="Mhuantong W."/>
        </authorList>
    </citation>
    <scope>NUCLEOTIDE SEQUENCE [LARGE SCALE GENOMIC DNA]</scope>
    <source>
        <strain evidence="4 5">CALK1-4</strain>
    </source>
</reference>
<sequence length="213" mass="23574">MAARRGEKLREHILMAAKDVFLEAGFERTSMDVVAQRAETSKRSLYAHFPSKDALFSGVVALVRELYLDRLGSPEHYVTPDRADPADALVRYCGRLLQLLLWSSSLRTLRMGIAEAERVPEIASGYYEAVFEAPTARISAYLSRTWGLTQEEARETAEAIVGRTVHPELVQGLLGVRAPIAEQPSKTALATDVDLDLIAASVRQLLPRKPARS</sequence>
<evidence type="ECO:0000313" key="5">
    <source>
        <dbReference type="Proteomes" id="UP001610810"/>
    </source>
</evidence>
<proteinExistence type="predicted"/>
<dbReference type="InterPro" id="IPR009057">
    <property type="entry name" value="Homeodomain-like_sf"/>
</dbReference>
<accession>A0ABW7S1I6</accession>
<dbReference type="PANTHER" id="PTHR30055">
    <property type="entry name" value="HTH-TYPE TRANSCRIPTIONAL REGULATOR RUTR"/>
    <property type="match status" value="1"/>
</dbReference>
<feature type="domain" description="HTH tetR-type" evidence="3">
    <location>
        <begin position="7"/>
        <end position="67"/>
    </location>
</feature>
<evidence type="ECO:0000259" key="3">
    <source>
        <dbReference type="PROSITE" id="PS50977"/>
    </source>
</evidence>
<dbReference type="Proteomes" id="UP001610810">
    <property type="component" value="Unassembled WGS sequence"/>
</dbReference>
<dbReference type="InterPro" id="IPR039536">
    <property type="entry name" value="TetR_C_Proteobacteria"/>
</dbReference>
<comment type="caution">
    <text evidence="4">The sequence shown here is derived from an EMBL/GenBank/DDBJ whole genome shotgun (WGS) entry which is preliminary data.</text>
</comment>
<name>A0ABW7S1I6_STRTE</name>
<protein>
    <submittedName>
        <fullName evidence="4">TetR/AcrR family transcriptional regulator</fullName>
    </submittedName>
</protein>
<keyword evidence="1 2" id="KW-0238">DNA-binding</keyword>
<dbReference type="InterPro" id="IPR036271">
    <property type="entry name" value="Tet_transcr_reg_TetR-rel_C_sf"/>
</dbReference>
<organism evidence="4 5">
    <name type="scientific">Streptomyces tendae</name>
    <dbReference type="NCBI Taxonomy" id="1932"/>
    <lineage>
        <taxon>Bacteria</taxon>
        <taxon>Bacillati</taxon>
        <taxon>Actinomycetota</taxon>
        <taxon>Actinomycetes</taxon>
        <taxon>Kitasatosporales</taxon>
        <taxon>Streptomycetaceae</taxon>
        <taxon>Streptomyces</taxon>
    </lineage>
</organism>
<dbReference type="SUPFAM" id="SSF46689">
    <property type="entry name" value="Homeodomain-like"/>
    <property type="match status" value="1"/>
</dbReference>
<feature type="DNA-binding region" description="H-T-H motif" evidence="2">
    <location>
        <begin position="30"/>
        <end position="49"/>
    </location>
</feature>
<dbReference type="PANTHER" id="PTHR30055:SF146">
    <property type="entry name" value="HTH-TYPE TRANSCRIPTIONAL DUAL REGULATOR CECR"/>
    <property type="match status" value="1"/>
</dbReference>